<comment type="similarity">
    <text evidence="1">Belongs to the ATP-dependent AMP-binding enzyme family.</text>
</comment>
<keyword evidence="2" id="KW-0436">Ligase</keyword>
<dbReference type="PANTHER" id="PTHR43859">
    <property type="entry name" value="ACYL-ACTIVATING ENZYME"/>
    <property type="match status" value="1"/>
</dbReference>
<dbReference type="InterPro" id="IPR042099">
    <property type="entry name" value="ANL_N_sf"/>
</dbReference>
<keyword evidence="5" id="KW-1185">Reference proteome</keyword>
<dbReference type="GO" id="GO:0016874">
    <property type="term" value="F:ligase activity"/>
    <property type="evidence" value="ECO:0007669"/>
    <property type="project" value="UniProtKB-KW"/>
</dbReference>
<protein>
    <recommendedName>
        <fullName evidence="3">AMP-binding enzyme C-terminal domain-containing protein</fullName>
    </recommendedName>
</protein>
<comment type="caution">
    <text evidence="4">The sequence shown here is derived from an EMBL/GenBank/DDBJ whole genome shotgun (WGS) entry which is preliminary data.</text>
</comment>
<gene>
    <name evidence="4" type="ORF">Sjap_014519</name>
</gene>
<dbReference type="Gene3D" id="3.30.300.30">
    <property type="match status" value="1"/>
</dbReference>
<dbReference type="Proteomes" id="UP001417504">
    <property type="component" value="Unassembled WGS sequence"/>
</dbReference>
<evidence type="ECO:0000313" key="4">
    <source>
        <dbReference type="EMBL" id="KAK9115572.1"/>
    </source>
</evidence>
<evidence type="ECO:0000259" key="3">
    <source>
        <dbReference type="Pfam" id="PF13193"/>
    </source>
</evidence>
<evidence type="ECO:0000256" key="1">
    <source>
        <dbReference type="ARBA" id="ARBA00006432"/>
    </source>
</evidence>
<accession>A0AAP0IHQ1</accession>
<dbReference type="FunFam" id="3.30.300.30:FF:000008">
    <property type="entry name" value="2,3-dihydroxybenzoate-AMP ligase"/>
    <property type="match status" value="1"/>
</dbReference>
<name>A0AAP0IHQ1_9MAGN</name>
<evidence type="ECO:0000256" key="2">
    <source>
        <dbReference type="ARBA" id="ARBA00022598"/>
    </source>
</evidence>
<sequence>MVDHETGVSVTRDGSSLGEIVLRGESIMLGHIKDPVLTTKCMDSKHEWFYMGDVGVMHPDDYLEIRDKSKDLIINGGENVSSVEVESVLYSHPLINEVVVVAQPDEFWGETPCVFVSLKAESNRVTEKEIVEYCRERMAHYMAPKSVVFKGELPKTSTRKIQKFLLRDMAKSMIYSNTSASCLNMGTWNAKTLPLHTSASTSR</sequence>
<dbReference type="Pfam" id="PF13193">
    <property type="entry name" value="AMP-binding_C"/>
    <property type="match status" value="1"/>
</dbReference>
<dbReference type="InterPro" id="IPR025110">
    <property type="entry name" value="AMP-bd_C"/>
</dbReference>
<dbReference type="PANTHER" id="PTHR43859:SF57">
    <property type="entry name" value="ACYL-ACTIVATING ENZYME 8-RELATED"/>
    <property type="match status" value="1"/>
</dbReference>
<reference evidence="4 5" key="1">
    <citation type="submission" date="2024-01" db="EMBL/GenBank/DDBJ databases">
        <title>Genome assemblies of Stephania.</title>
        <authorList>
            <person name="Yang L."/>
        </authorList>
    </citation>
    <scope>NUCLEOTIDE SEQUENCE [LARGE SCALE GENOMIC DNA]</scope>
    <source>
        <strain evidence="4">QJT</strain>
        <tissue evidence="4">Leaf</tissue>
    </source>
</reference>
<dbReference type="InterPro" id="IPR045851">
    <property type="entry name" value="AMP-bd_C_sf"/>
</dbReference>
<dbReference type="AlphaFoldDB" id="A0AAP0IHQ1"/>
<organism evidence="4 5">
    <name type="scientific">Stephania japonica</name>
    <dbReference type="NCBI Taxonomy" id="461633"/>
    <lineage>
        <taxon>Eukaryota</taxon>
        <taxon>Viridiplantae</taxon>
        <taxon>Streptophyta</taxon>
        <taxon>Embryophyta</taxon>
        <taxon>Tracheophyta</taxon>
        <taxon>Spermatophyta</taxon>
        <taxon>Magnoliopsida</taxon>
        <taxon>Ranunculales</taxon>
        <taxon>Menispermaceae</taxon>
        <taxon>Menispermoideae</taxon>
        <taxon>Cissampelideae</taxon>
        <taxon>Stephania</taxon>
    </lineage>
</organism>
<evidence type="ECO:0000313" key="5">
    <source>
        <dbReference type="Proteomes" id="UP001417504"/>
    </source>
</evidence>
<dbReference type="EMBL" id="JBBNAE010000006">
    <property type="protein sequence ID" value="KAK9115572.1"/>
    <property type="molecule type" value="Genomic_DNA"/>
</dbReference>
<feature type="domain" description="AMP-binding enzyme C-terminal" evidence="3">
    <location>
        <begin position="84"/>
        <end position="160"/>
    </location>
</feature>
<dbReference type="SUPFAM" id="SSF56801">
    <property type="entry name" value="Acetyl-CoA synthetase-like"/>
    <property type="match status" value="1"/>
</dbReference>
<proteinExistence type="inferred from homology"/>
<dbReference type="Gene3D" id="3.40.50.12780">
    <property type="entry name" value="N-terminal domain of ligase-like"/>
    <property type="match status" value="1"/>
</dbReference>